<evidence type="ECO:0000256" key="5">
    <source>
        <dbReference type="ARBA" id="ARBA00023015"/>
    </source>
</evidence>
<name>A0ABR7Z1D7_9PSED</name>
<dbReference type="SUPFAM" id="SSF52540">
    <property type="entry name" value="P-loop containing nucleoside triphosphate hydrolases"/>
    <property type="match status" value="1"/>
</dbReference>
<organism evidence="11 12">
    <name type="scientific">Pseudomonas typographi</name>
    <dbReference type="NCBI Taxonomy" id="2715964"/>
    <lineage>
        <taxon>Bacteria</taxon>
        <taxon>Pseudomonadati</taxon>
        <taxon>Pseudomonadota</taxon>
        <taxon>Gammaproteobacteria</taxon>
        <taxon>Pseudomonadales</taxon>
        <taxon>Pseudomonadaceae</taxon>
        <taxon>Pseudomonas</taxon>
    </lineage>
</organism>
<keyword evidence="2" id="KW-0808">Transferase</keyword>
<dbReference type="InterPro" id="IPR030828">
    <property type="entry name" value="HTH_TyrR"/>
</dbReference>
<keyword evidence="6" id="KW-0238">DNA-binding</keyword>
<dbReference type="PROSITE" id="PS00688">
    <property type="entry name" value="SIGMA54_INTERACT_3"/>
    <property type="match status" value="1"/>
</dbReference>
<evidence type="ECO:0000256" key="6">
    <source>
        <dbReference type="ARBA" id="ARBA00023125"/>
    </source>
</evidence>
<dbReference type="Gene3D" id="3.40.50.300">
    <property type="entry name" value="P-loop containing nucleotide triphosphate hydrolases"/>
    <property type="match status" value="1"/>
</dbReference>
<dbReference type="InterPro" id="IPR027417">
    <property type="entry name" value="P-loop_NTPase"/>
</dbReference>
<evidence type="ECO:0000256" key="7">
    <source>
        <dbReference type="ARBA" id="ARBA00023163"/>
    </source>
</evidence>
<gene>
    <name evidence="11" type="ORF">HAQ05_11335</name>
</gene>
<dbReference type="PANTHER" id="PTHR32071">
    <property type="entry name" value="TRANSCRIPTIONAL REGULATORY PROTEIN"/>
    <property type="match status" value="1"/>
</dbReference>
<feature type="domain" description="Sigma-54 factor interaction" evidence="9">
    <location>
        <begin position="236"/>
        <end position="465"/>
    </location>
</feature>
<evidence type="ECO:0000256" key="2">
    <source>
        <dbReference type="ARBA" id="ARBA00022777"/>
    </source>
</evidence>
<dbReference type="Pfam" id="PF25601">
    <property type="entry name" value="AAA_lid_14"/>
    <property type="match status" value="1"/>
</dbReference>
<dbReference type="Pfam" id="PF00158">
    <property type="entry name" value="Sigma54_activat"/>
    <property type="match status" value="1"/>
</dbReference>
<dbReference type="PROSITE" id="PS50045">
    <property type="entry name" value="SIGMA54_INTERACT_4"/>
    <property type="match status" value="1"/>
</dbReference>
<dbReference type="SMART" id="SM00382">
    <property type="entry name" value="AAA"/>
    <property type="match status" value="1"/>
</dbReference>
<dbReference type="SUPFAM" id="SSF55785">
    <property type="entry name" value="PYP-like sensor domain (PAS domain)"/>
    <property type="match status" value="1"/>
</dbReference>
<evidence type="ECO:0000259" key="9">
    <source>
        <dbReference type="PROSITE" id="PS50045"/>
    </source>
</evidence>
<sequence length="564" mass="61879">MSDDLTRAFINIESAFNFLIDGQCTKESLLASSRTLSLPHLDDTIALLRAGARRFCVLWPHAQVDAIDCEAGLLGSIHLIGAATLTPLAGLSEPFGPAVIQVLDSISDGIVVCDSSGVVLFQNREDRVLVGSDCTGKSMQTCVTEGLVSNSATLQVLSQRRPVNLLQDYANGRKILVSAVPIFDEQGNVRFVTSSSRDLTHLKNLESEISRLEKNNRAMIEVMGNFRSVGVPAKKIVLNDAAMKSVMERATRIAGVDATVLVLGESGVGKEMWVKYMHETSPRSAKNLVCINCGAIPENLLESELFGYEGGAFTGAKAKGKIGLFELAQGGTLFLDEVGELPLQLQTKLLRALQELEITRVGGLTPIKVDVRIIAATNRDLEQRVRCGAFREDLFYRLNILPLHIPPLRHRRLDIPSLIEMFLNELTQKYQMQRYFSEDALAILVQHDWPGNIRQLRNIVERLCITSLDNAISAVQVRKELGPGAAPGITQDIDGAHLANQPAAVDSSGDLTMQVKRYEKQIIVAALARHPSIRQAAKALGLDQSTLVRKIQRHGIKKHVSYEQ</sequence>
<dbReference type="InterPro" id="IPR035965">
    <property type="entry name" value="PAS-like_dom_sf"/>
</dbReference>
<dbReference type="SUPFAM" id="SSF46689">
    <property type="entry name" value="Homeodomain-like"/>
    <property type="match status" value="1"/>
</dbReference>
<evidence type="ECO:0000313" key="11">
    <source>
        <dbReference type="EMBL" id="MBD1599293.1"/>
    </source>
</evidence>
<reference evidence="11 12" key="1">
    <citation type="journal article" date="2020" name="Insects">
        <title>Bacteria Belonging to Pseudomonas typographi sp. nov. from the Bark Beetle Ips typographus Have Genomic Potential to Aid in the Host Ecology.</title>
        <authorList>
            <person name="Peral-Aranega E."/>
            <person name="Saati-Santamaria Z."/>
            <person name="Kolarik M."/>
            <person name="Rivas R."/>
            <person name="Garcia-Fraile P."/>
        </authorList>
    </citation>
    <scope>NUCLEOTIDE SEQUENCE [LARGE SCALE GENOMIC DNA]</scope>
    <source>
        <strain evidence="11 12">CA3A</strain>
    </source>
</reference>
<evidence type="ECO:0000256" key="4">
    <source>
        <dbReference type="ARBA" id="ARBA00022840"/>
    </source>
</evidence>
<dbReference type="Pfam" id="PF08448">
    <property type="entry name" value="PAS_4"/>
    <property type="match status" value="1"/>
</dbReference>
<dbReference type="Proteomes" id="UP000805841">
    <property type="component" value="Unassembled WGS sequence"/>
</dbReference>
<feature type="domain" description="PAC" evidence="10">
    <location>
        <begin position="159"/>
        <end position="211"/>
    </location>
</feature>
<protein>
    <recommendedName>
        <fullName evidence="8">HTH-type transcriptional regulatory protein TyrR</fullName>
    </recommendedName>
</protein>
<dbReference type="InterPro" id="IPR025943">
    <property type="entry name" value="Sigma_54_int_dom_ATP-bd_2"/>
</dbReference>
<keyword evidence="5" id="KW-0805">Transcription regulation</keyword>
<dbReference type="InterPro" id="IPR002078">
    <property type="entry name" value="Sigma_54_int"/>
</dbReference>
<evidence type="ECO:0000256" key="8">
    <source>
        <dbReference type="ARBA" id="ARBA00029500"/>
    </source>
</evidence>
<dbReference type="PANTHER" id="PTHR32071:SF57">
    <property type="entry name" value="C4-DICARBOXYLATE TRANSPORT TRANSCRIPTIONAL REGULATORY PROTEIN DCTD"/>
    <property type="match status" value="1"/>
</dbReference>
<comment type="caution">
    <text evidence="11">The sequence shown here is derived from an EMBL/GenBank/DDBJ whole genome shotgun (WGS) entry which is preliminary data.</text>
</comment>
<dbReference type="InterPro" id="IPR058031">
    <property type="entry name" value="AAA_lid_NorR"/>
</dbReference>
<keyword evidence="7" id="KW-0804">Transcription</keyword>
<dbReference type="EMBL" id="JAAOCA010000012">
    <property type="protein sequence ID" value="MBD1599293.1"/>
    <property type="molecule type" value="Genomic_DNA"/>
</dbReference>
<dbReference type="InterPro" id="IPR000700">
    <property type="entry name" value="PAS-assoc_C"/>
</dbReference>
<dbReference type="PROSITE" id="PS00676">
    <property type="entry name" value="SIGMA54_INTERACT_2"/>
    <property type="match status" value="1"/>
</dbReference>
<dbReference type="Gene3D" id="3.30.450.20">
    <property type="entry name" value="PAS domain"/>
    <property type="match status" value="1"/>
</dbReference>
<dbReference type="InterPro" id="IPR025944">
    <property type="entry name" value="Sigma_54_int_dom_CS"/>
</dbReference>
<dbReference type="Gene3D" id="1.10.10.60">
    <property type="entry name" value="Homeodomain-like"/>
    <property type="match status" value="1"/>
</dbReference>
<evidence type="ECO:0000259" key="10">
    <source>
        <dbReference type="PROSITE" id="PS50113"/>
    </source>
</evidence>
<proteinExistence type="predicted"/>
<dbReference type="Gene3D" id="1.10.8.60">
    <property type="match status" value="1"/>
</dbReference>
<dbReference type="CDD" id="cd00009">
    <property type="entry name" value="AAA"/>
    <property type="match status" value="1"/>
</dbReference>
<dbReference type="Pfam" id="PF18024">
    <property type="entry name" value="HTH_50"/>
    <property type="match status" value="1"/>
</dbReference>
<evidence type="ECO:0000256" key="1">
    <source>
        <dbReference type="ARBA" id="ARBA00022741"/>
    </source>
</evidence>
<evidence type="ECO:0000256" key="3">
    <source>
        <dbReference type="ARBA" id="ARBA00022797"/>
    </source>
</evidence>
<evidence type="ECO:0000313" key="12">
    <source>
        <dbReference type="Proteomes" id="UP000805841"/>
    </source>
</evidence>
<dbReference type="InterPro" id="IPR009057">
    <property type="entry name" value="Homeodomain-like_sf"/>
</dbReference>
<dbReference type="PROSITE" id="PS50113">
    <property type="entry name" value="PAC"/>
    <property type="match status" value="1"/>
</dbReference>
<keyword evidence="4" id="KW-0067">ATP-binding</keyword>
<accession>A0ABR7Z1D7</accession>
<keyword evidence="1" id="KW-0547">Nucleotide-binding</keyword>
<keyword evidence="2" id="KW-0418">Kinase</keyword>
<keyword evidence="3" id="KW-0058">Aromatic hydrocarbons catabolism</keyword>
<dbReference type="RefSeq" id="WP_190420467.1">
    <property type="nucleotide sequence ID" value="NZ_JAAOCA010000012.1"/>
</dbReference>
<keyword evidence="12" id="KW-1185">Reference proteome</keyword>
<dbReference type="InterPro" id="IPR003593">
    <property type="entry name" value="AAA+_ATPase"/>
</dbReference>
<dbReference type="InterPro" id="IPR013656">
    <property type="entry name" value="PAS_4"/>
</dbReference>